<sequence>STGAAYANLGGMPMILITGQKPIMSSRQARFQIVDVV</sequence>
<protein>
    <recommendedName>
        <fullName evidence="2">Thiamine pyrophosphate enzyme N-terminal TPP-binding domain-containing protein</fullName>
    </recommendedName>
</protein>
<feature type="non-terminal residue" evidence="1">
    <location>
        <position position="37"/>
    </location>
</feature>
<evidence type="ECO:0008006" key="2">
    <source>
        <dbReference type="Google" id="ProtNLM"/>
    </source>
</evidence>
<reference evidence="1" key="1">
    <citation type="journal article" date="2014" name="Front. Microbiol.">
        <title>High frequency of phylogenetically diverse reductive dehalogenase-homologous genes in deep subseafloor sedimentary metagenomes.</title>
        <authorList>
            <person name="Kawai M."/>
            <person name="Futagami T."/>
            <person name="Toyoda A."/>
            <person name="Takaki Y."/>
            <person name="Nishi S."/>
            <person name="Hori S."/>
            <person name="Arai W."/>
            <person name="Tsubouchi T."/>
            <person name="Morono Y."/>
            <person name="Uchiyama I."/>
            <person name="Ito T."/>
            <person name="Fujiyama A."/>
            <person name="Inagaki F."/>
            <person name="Takami H."/>
        </authorList>
    </citation>
    <scope>NUCLEOTIDE SEQUENCE</scope>
    <source>
        <strain evidence="1">Expedition CK06-06</strain>
    </source>
</reference>
<name>X1IQ84_9ZZZZ</name>
<proteinExistence type="predicted"/>
<dbReference type="AlphaFoldDB" id="X1IQ84"/>
<comment type="caution">
    <text evidence="1">The sequence shown here is derived from an EMBL/GenBank/DDBJ whole genome shotgun (WGS) entry which is preliminary data.</text>
</comment>
<accession>X1IQ84</accession>
<gene>
    <name evidence="1" type="ORF">S03H2_27251</name>
</gene>
<evidence type="ECO:0000313" key="1">
    <source>
        <dbReference type="EMBL" id="GAH59703.1"/>
    </source>
</evidence>
<organism evidence="1">
    <name type="scientific">marine sediment metagenome</name>
    <dbReference type="NCBI Taxonomy" id="412755"/>
    <lineage>
        <taxon>unclassified sequences</taxon>
        <taxon>metagenomes</taxon>
        <taxon>ecological metagenomes</taxon>
    </lineage>
</organism>
<feature type="non-terminal residue" evidence="1">
    <location>
        <position position="1"/>
    </location>
</feature>
<dbReference type="EMBL" id="BARU01016243">
    <property type="protein sequence ID" value="GAH59703.1"/>
    <property type="molecule type" value="Genomic_DNA"/>
</dbReference>